<feature type="region of interest" description="Disordered" evidence="4">
    <location>
        <begin position="822"/>
        <end position="842"/>
    </location>
</feature>
<keyword evidence="1" id="KW-0880">Kelch repeat</keyword>
<name>A0ABM1SG33_LIMPO</name>
<evidence type="ECO:0000256" key="2">
    <source>
        <dbReference type="ARBA" id="ARBA00022737"/>
    </source>
</evidence>
<dbReference type="SUPFAM" id="SSF54695">
    <property type="entry name" value="POZ domain"/>
    <property type="match status" value="1"/>
</dbReference>
<reference evidence="7" key="1">
    <citation type="submission" date="2025-08" db="UniProtKB">
        <authorList>
            <consortium name="RefSeq"/>
        </authorList>
    </citation>
    <scope>IDENTIFICATION</scope>
    <source>
        <tissue evidence="7">Muscle</tissue>
    </source>
</reference>
<accession>A0ABM1SG33</accession>
<evidence type="ECO:0000256" key="4">
    <source>
        <dbReference type="SAM" id="MobiDB-lite"/>
    </source>
</evidence>
<protein>
    <submittedName>
        <fullName evidence="7">Kelch-like protein 12 isoform X1</fullName>
    </submittedName>
</protein>
<feature type="compositionally biased region" description="Acidic residues" evidence="4">
    <location>
        <begin position="823"/>
        <end position="833"/>
    </location>
</feature>
<dbReference type="Gene3D" id="1.25.40.420">
    <property type="match status" value="1"/>
</dbReference>
<gene>
    <name evidence="7" type="primary">LOC106460216</name>
</gene>
<dbReference type="PANTHER" id="PTHR24412">
    <property type="entry name" value="KELCH PROTEIN"/>
    <property type="match status" value="1"/>
</dbReference>
<evidence type="ECO:0000256" key="1">
    <source>
        <dbReference type="ARBA" id="ARBA00022441"/>
    </source>
</evidence>
<sequence>MSWRQSIMDMFSVDCYGVGLDMSEYSSDCDFDYISESYDIKSLEEDYSYFQNFDIHSSSSYESDKQHHLEKVFNELDIQRQTGEFCDAEILVSDKRFPVHRNILAAAAPYFQAMFSSGFAEKDQKQVEIKGVEPDTFEKLLSYTYGGSLDVNRDTVEELLHVSDMFAVQGLISACEKYLKNHWRRENFFEYYSLAVKYNLEELKKSILFHIKSNFMIAVTNEYFVACSYELLLSVVQDEDLKVKSEMDILKAVLKWIAHDTCRRISLLESFLNHVKLARITNRNIKQLVDQSTFTKDEKLFVTEKIETRISEKSVLKELGLSLFVLHVDSFDHNIIITAFDASSGGWFNLQSTLSLNQLDDAILFEKDIYIFSEGRNVAYSLEHQEWKNKAPLPTQKHDINACLLNGKLYVIGGTITNKNRGAFYPCQRSGQKSVRPIQVYNPTMDEWYTIGDCFYGNANMPVVGVDDSLYMVCHRQFKNQSHVNILRYNLLNGRFCRLPDSPKKILDAVLLVLDNYIYVFGEEKQTHYRHFWDFADEFMTHNESCCGQRYNITTDTWSVCNIALPQGVKIVTAIALKTSLAVLCQCRSNRGQQLTLYLYDPASDKMELFGEIPFPDGGGCDQRTFSCHNSYYLQSIKFLMSTDKELTDIASHGKSVSSSNQTVVSQNKNLLDIKQEKLEQSVYVSNLVAFGDLIDAQAQVPNPGQREAHGTICYHVNTVQKFVPGNYIASVESLTSTMCDVPFVIFHYESVKAARILEKICQIQDLGSEYFHPKEENIVSRYDWCHWRNWRLIDNEDITKRLEIKVEDEDVQLSDTLTDSYISDDSDEEENSKDDKRYSSYNSSRKLKSKQTITVSSSDIIYFVPVENSNDIPSLVNKKDFNSKILHALQEGVESAKGFAANVSRTKFNIPGDWNYGALCQDKKSQRYFALVLYFSLTDDEKENASSFYNTIKLSDCHLIFDMEVMT</sequence>
<dbReference type="PROSITE" id="PS50097">
    <property type="entry name" value="BTB"/>
    <property type="match status" value="1"/>
</dbReference>
<keyword evidence="3" id="KW-0009">Actin-binding</keyword>
<dbReference type="PANTHER" id="PTHR24412:SF35">
    <property type="entry name" value="ACTIN-BINDING PROTEIN IPP"/>
    <property type="match status" value="1"/>
</dbReference>
<dbReference type="RefSeq" id="XP_022242588.1">
    <property type="nucleotide sequence ID" value="XM_022386880.1"/>
</dbReference>
<proteinExistence type="predicted"/>
<dbReference type="Pfam" id="PF00651">
    <property type="entry name" value="BTB"/>
    <property type="match status" value="1"/>
</dbReference>
<dbReference type="Gene3D" id="3.30.710.10">
    <property type="entry name" value="Potassium Channel Kv1.1, Chain A"/>
    <property type="match status" value="1"/>
</dbReference>
<evidence type="ECO:0000259" key="5">
    <source>
        <dbReference type="PROSITE" id="PS50097"/>
    </source>
</evidence>
<feature type="domain" description="BTB" evidence="5">
    <location>
        <begin position="86"/>
        <end position="153"/>
    </location>
</feature>
<evidence type="ECO:0000313" key="7">
    <source>
        <dbReference type="RefSeq" id="XP_022242588.1"/>
    </source>
</evidence>
<dbReference type="InterPro" id="IPR011333">
    <property type="entry name" value="SKP1/BTB/POZ_sf"/>
</dbReference>
<dbReference type="Proteomes" id="UP000694941">
    <property type="component" value="Unplaced"/>
</dbReference>
<keyword evidence="6" id="KW-1185">Reference proteome</keyword>
<dbReference type="Gene3D" id="2.120.10.80">
    <property type="entry name" value="Kelch-type beta propeller"/>
    <property type="match status" value="1"/>
</dbReference>
<dbReference type="SUPFAM" id="SSF117281">
    <property type="entry name" value="Kelch motif"/>
    <property type="match status" value="1"/>
</dbReference>
<dbReference type="InterPro" id="IPR015915">
    <property type="entry name" value="Kelch-typ_b-propeller"/>
</dbReference>
<dbReference type="SMART" id="SM00225">
    <property type="entry name" value="BTB"/>
    <property type="match status" value="1"/>
</dbReference>
<dbReference type="GeneID" id="106460216"/>
<dbReference type="SMART" id="SM00875">
    <property type="entry name" value="BACK"/>
    <property type="match status" value="1"/>
</dbReference>
<evidence type="ECO:0000256" key="3">
    <source>
        <dbReference type="ARBA" id="ARBA00023203"/>
    </source>
</evidence>
<dbReference type="InterPro" id="IPR000210">
    <property type="entry name" value="BTB/POZ_dom"/>
</dbReference>
<evidence type="ECO:0000313" key="6">
    <source>
        <dbReference type="Proteomes" id="UP000694941"/>
    </source>
</evidence>
<organism evidence="6 7">
    <name type="scientific">Limulus polyphemus</name>
    <name type="common">Atlantic horseshoe crab</name>
    <dbReference type="NCBI Taxonomy" id="6850"/>
    <lineage>
        <taxon>Eukaryota</taxon>
        <taxon>Metazoa</taxon>
        <taxon>Ecdysozoa</taxon>
        <taxon>Arthropoda</taxon>
        <taxon>Chelicerata</taxon>
        <taxon>Merostomata</taxon>
        <taxon>Xiphosura</taxon>
        <taxon>Limulidae</taxon>
        <taxon>Limulus</taxon>
    </lineage>
</organism>
<dbReference type="InterPro" id="IPR011705">
    <property type="entry name" value="BACK"/>
</dbReference>
<dbReference type="Pfam" id="PF07707">
    <property type="entry name" value="BACK"/>
    <property type="match status" value="1"/>
</dbReference>
<keyword evidence="2" id="KW-0677">Repeat</keyword>